<accession>A0A1I2X811</accession>
<sequence>MDHNKYNLRAALLLLSMLLTFTAEAQQKYRVFKFNTGDEYQTDILTTSNAIIQRGKQTITANTISTASKAFSAILANDRGYTFNVKIKKMENDINIMGQKLHYSSVDSKKDTNSTIIKALDFMLDKSIDVQVNKEGIIQSFTDYKAEMATDTLVSFAGLQPEAFEKGTMLSFIASFTYNPNIKKNFTWTDSVEIDKQRLVTKFWVEDITEKTTIVKFSSAITSKLLNTNQNGTYVIDNGTGIIQEKILYSISTGYQMSASGVVYAVSRSTSVSEKTRKVK</sequence>
<dbReference type="EMBL" id="FOPP01000005">
    <property type="protein sequence ID" value="SFH08836.1"/>
    <property type="molecule type" value="Genomic_DNA"/>
</dbReference>
<evidence type="ECO:0000313" key="2">
    <source>
        <dbReference type="EMBL" id="SFH08836.1"/>
    </source>
</evidence>
<dbReference type="RefSeq" id="WP_090993369.1">
    <property type="nucleotide sequence ID" value="NZ_FOPP01000005.1"/>
</dbReference>
<feature type="signal peptide" evidence="1">
    <location>
        <begin position="1"/>
        <end position="25"/>
    </location>
</feature>
<dbReference type="OrthoDB" id="762292at2"/>
<gene>
    <name evidence="2" type="ORF">SAMN04489864_10513</name>
</gene>
<evidence type="ECO:0008006" key="4">
    <source>
        <dbReference type="Google" id="ProtNLM"/>
    </source>
</evidence>
<evidence type="ECO:0000313" key="3">
    <source>
        <dbReference type="Proteomes" id="UP000199666"/>
    </source>
</evidence>
<evidence type="ECO:0000256" key="1">
    <source>
        <dbReference type="SAM" id="SignalP"/>
    </source>
</evidence>
<organism evidence="2 3">
    <name type="scientific">Pedobacter insulae</name>
    <dbReference type="NCBI Taxonomy" id="414048"/>
    <lineage>
        <taxon>Bacteria</taxon>
        <taxon>Pseudomonadati</taxon>
        <taxon>Bacteroidota</taxon>
        <taxon>Sphingobacteriia</taxon>
        <taxon>Sphingobacteriales</taxon>
        <taxon>Sphingobacteriaceae</taxon>
        <taxon>Pedobacter</taxon>
    </lineage>
</organism>
<keyword evidence="1" id="KW-0732">Signal</keyword>
<dbReference type="AlphaFoldDB" id="A0A1I2X811"/>
<dbReference type="STRING" id="414048.SAMN04489864_10513"/>
<name>A0A1I2X811_9SPHI</name>
<dbReference type="Proteomes" id="UP000199666">
    <property type="component" value="Unassembled WGS sequence"/>
</dbReference>
<feature type="chain" id="PRO_5011498601" description="GLPGLI family protein" evidence="1">
    <location>
        <begin position="26"/>
        <end position="280"/>
    </location>
</feature>
<keyword evidence="3" id="KW-1185">Reference proteome</keyword>
<reference evidence="2 3" key="1">
    <citation type="submission" date="2016-10" db="EMBL/GenBank/DDBJ databases">
        <authorList>
            <person name="de Groot N.N."/>
        </authorList>
    </citation>
    <scope>NUCLEOTIDE SEQUENCE [LARGE SCALE GENOMIC DNA]</scope>
    <source>
        <strain evidence="2 3">DSM 18684</strain>
    </source>
</reference>
<proteinExistence type="predicted"/>
<protein>
    <recommendedName>
        <fullName evidence="4">GLPGLI family protein</fullName>
    </recommendedName>
</protein>